<name>A0AAV4ME30_CAEEX</name>
<comment type="caution">
    <text evidence="1">The sequence shown here is derived from an EMBL/GenBank/DDBJ whole genome shotgun (WGS) entry which is preliminary data.</text>
</comment>
<reference evidence="1 2" key="1">
    <citation type="submission" date="2021-06" db="EMBL/GenBank/DDBJ databases">
        <title>Caerostris extrusa draft genome.</title>
        <authorList>
            <person name="Kono N."/>
            <person name="Arakawa K."/>
        </authorList>
    </citation>
    <scope>NUCLEOTIDE SEQUENCE [LARGE SCALE GENOMIC DNA]</scope>
</reference>
<dbReference type="Proteomes" id="UP001054945">
    <property type="component" value="Unassembled WGS sequence"/>
</dbReference>
<proteinExistence type="predicted"/>
<dbReference type="AlphaFoldDB" id="A0AAV4ME30"/>
<evidence type="ECO:0000313" key="1">
    <source>
        <dbReference type="EMBL" id="GIX69942.1"/>
    </source>
</evidence>
<sequence length="123" mass="14293">MGNITIIHFKAVGSLQQTLQKHMAREYWTELKIDRLQRPPQFTEHKLVSKEPKILQNPKKPNTDFKNLVTLKWGNITIIHFKASGLYNNKHFKNIWPLLFTGDIGQNSKSMDYNGHPSNCDGY</sequence>
<protein>
    <submittedName>
        <fullName evidence="1">Uncharacterized protein</fullName>
    </submittedName>
</protein>
<dbReference type="EMBL" id="BPLR01019632">
    <property type="protein sequence ID" value="GIX69942.1"/>
    <property type="molecule type" value="Genomic_DNA"/>
</dbReference>
<organism evidence="1 2">
    <name type="scientific">Caerostris extrusa</name>
    <name type="common">Bark spider</name>
    <name type="synonym">Caerostris bankana</name>
    <dbReference type="NCBI Taxonomy" id="172846"/>
    <lineage>
        <taxon>Eukaryota</taxon>
        <taxon>Metazoa</taxon>
        <taxon>Ecdysozoa</taxon>
        <taxon>Arthropoda</taxon>
        <taxon>Chelicerata</taxon>
        <taxon>Arachnida</taxon>
        <taxon>Araneae</taxon>
        <taxon>Araneomorphae</taxon>
        <taxon>Entelegynae</taxon>
        <taxon>Araneoidea</taxon>
        <taxon>Araneidae</taxon>
        <taxon>Caerostris</taxon>
    </lineage>
</organism>
<gene>
    <name evidence="1" type="ORF">CEXT_783121</name>
</gene>
<evidence type="ECO:0000313" key="2">
    <source>
        <dbReference type="Proteomes" id="UP001054945"/>
    </source>
</evidence>
<keyword evidence="2" id="KW-1185">Reference proteome</keyword>
<accession>A0AAV4ME30</accession>